<sequence>MSHSKAVIAALADAGIYIDASTGRVVKRSTAAAVAADIALERAKPAATLRRFRRDPNLPAVRFVEDLFPETSLFKSLLNAVGIGDLANIVVVNRQFKKEFYDAQILTGRACMALTGQDCEASAAEARKWYRVCADMHGTREAYCMLGGIANEGGASSVLAEMVSPLGDAAIDLDESERCLRAAIAADNSPPGSYHLLAPPDHALDAAKVDLAMTLADKAWFDPEGTNAPYLLAEAGILLDAVLDHDEVPSVHEVPFRYPRREAATLKAQMIQKGDVAGTPTDVLALIEAIPPDERDANCDYLLGKIYMRLDEETPNDEHAARAFHHIHRAFDAGHPRTPFEMGQLAERGRGTDLSLSNAYFMYLRNAFHGGDGNERSIARLAEDAAAGPPYPPELIETMEDFDELRAYADENDGTLNVEEAFAFLGIGAQSSSDDDTYDDSD</sequence>
<keyword evidence="2" id="KW-1185">Reference proteome</keyword>
<dbReference type="InterPro" id="IPR011990">
    <property type="entry name" value="TPR-like_helical_dom_sf"/>
</dbReference>
<reference evidence="1" key="1">
    <citation type="submission" date="2021-11" db="EMBL/GenBank/DDBJ databases">
        <authorList>
            <consortium name="Genoscope - CEA"/>
            <person name="William W."/>
        </authorList>
    </citation>
    <scope>NUCLEOTIDE SEQUENCE</scope>
</reference>
<comment type="caution">
    <text evidence="1">The sequence shown here is derived from an EMBL/GenBank/DDBJ whole genome shotgun (WGS) entry which is preliminary data.</text>
</comment>
<gene>
    <name evidence="1" type="ORF">PECAL_3P22010</name>
</gene>
<dbReference type="EMBL" id="CAKKNE010000003">
    <property type="protein sequence ID" value="CAH0372218.1"/>
    <property type="molecule type" value="Genomic_DNA"/>
</dbReference>
<evidence type="ECO:0000313" key="1">
    <source>
        <dbReference type="EMBL" id="CAH0372218.1"/>
    </source>
</evidence>
<protein>
    <submittedName>
        <fullName evidence="1">Uncharacterized protein</fullName>
    </submittedName>
</protein>
<accession>A0A8J2SHN5</accession>
<organism evidence="1 2">
    <name type="scientific">Pelagomonas calceolata</name>
    <dbReference type="NCBI Taxonomy" id="35677"/>
    <lineage>
        <taxon>Eukaryota</taxon>
        <taxon>Sar</taxon>
        <taxon>Stramenopiles</taxon>
        <taxon>Ochrophyta</taxon>
        <taxon>Pelagophyceae</taxon>
        <taxon>Pelagomonadales</taxon>
        <taxon>Pelagomonadaceae</taxon>
        <taxon>Pelagomonas</taxon>
    </lineage>
</organism>
<dbReference type="AlphaFoldDB" id="A0A8J2SHN5"/>
<proteinExistence type="predicted"/>
<dbReference type="Proteomes" id="UP000789595">
    <property type="component" value="Unassembled WGS sequence"/>
</dbReference>
<dbReference type="Gene3D" id="1.25.40.10">
    <property type="entry name" value="Tetratricopeptide repeat domain"/>
    <property type="match status" value="1"/>
</dbReference>
<evidence type="ECO:0000313" key="2">
    <source>
        <dbReference type="Proteomes" id="UP000789595"/>
    </source>
</evidence>
<name>A0A8J2SHN5_9STRA</name>